<feature type="transmembrane region" description="Helical" evidence="1">
    <location>
        <begin position="165"/>
        <end position="184"/>
    </location>
</feature>
<feature type="transmembrane region" description="Helical" evidence="1">
    <location>
        <begin position="101"/>
        <end position="119"/>
    </location>
</feature>
<evidence type="ECO:0000256" key="1">
    <source>
        <dbReference type="SAM" id="Phobius"/>
    </source>
</evidence>
<evidence type="ECO:0000313" key="2">
    <source>
        <dbReference type="EMBL" id="AHL38130.1"/>
    </source>
</evidence>
<sequence length="228" mass="23821">NIWCAAGKGTFSADEIVRRVKESNLAKVVTHRRLAVPQLGATGVAKHLVREGCGFTVTYGPVRAADLPDFLGDNRTATPDMRTVRFPLWERTKLIPVEVSVAWSWKVVLSVLVVAFLAGLGGDAAFSAADWGVRVGVVYALFLVPVIAGSVLVPMGLPVIPGRAFSTKGASAGAVLAAGTVIGLRSALPPLALVGLALGITALASYFAMNFTGTSTFTSPSGVKKEMR</sequence>
<feature type="non-terminal residue" evidence="2">
    <location>
        <position position="1"/>
    </location>
</feature>
<gene>
    <name evidence="2" type="primary">hgcA</name>
</gene>
<keyword evidence="1" id="KW-0472">Membrane</keyword>
<dbReference type="AlphaFoldDB" id="W8Q1D9"/>
<reference evidence="2" key="1">
    <citation type="journal article" date="2014" name="Appl. Environ. Microbiol.">
        <title>Analysis of the Microbial Community Structure by Monitoring an Hg Methylation Gene (hgcA) in Paddy Soils along an Hg Gradient.</title>
        <authorList>
            <person name="Liu Y.R."/>
            <person name="Yu R.Q."/>
            <person name="Zheng Y.M."/>
            <person name="He J.Z."/>
        </authorList>
    </citation>
    <scope>NUCLEOTIDE SEQUENCE</scope>
</reference>
<feature type="non-terminal residue" evidence="2">
    <location>
        <position position="228"/>
    </location>
</feature>
<keyword evidence="1" id="KW-1133">Transmembrane helix</keyword>
<organism evidence="2">
    <name type="scientific">uncultured microorganism</name>
    <dbReference type="NCBI Taxonomy" id="358574"/>
    <lineage>
        <taxon>unclassified sequences</taxon>
        <taxon>environmental samples</taxon>
    </lineage>
</organism>
<keyword evidence="1" id="KW-0812">Transmembrane</keyword>
<protein>
    <submittedName>
        <fullName evidence="2">Mercury methylating protein</fullName>
    </submittedName>
</protein>
<proteinExistence type="predicted"/>
<dbReference type="Gene3D" id="3.40.50.11600">
    <property type="match status" value="1"/>
</dbReference>
<feature type="transmembrane region" description="Helical" evidence="1">
    <location>
        <begin position="190"/>
        <end position="209"/>
    </location>
</feature>
<accession>W8Q1D9</accession>
<dbReference type="EMBL" id="KJ184834">
    <property type="protein sequence ID" value="AHL38130.1"/>
    <property type="molecule type" value="Genomic_DNA"/>
</dbReference>
<name>W8Q1D9_9ZZZZ</name>
<feature type="transmembrane region" description="Helical" evidence="1">
    <location>
        <begin position="131"/>
        <end position="153"/>
    </location>
</feature>